<dbReference type="PROSITE" id="PS50003">
    <property type="entry name" value="PH_DOMAIN"/>
    <property type="match status" value="1"/>
</dbReference>
<feature type="domain" description="PH" evidence="2">
    <location>
        <begin position="155"/>
        <end position="201"/>
    </location>
</feature>
<dbReference type="Gene3D" id="2.60.200.40">
    <property type="match status" value="2"/>
</dbReference>
<evidence type="ECO:0000313" key="5">
    <source>
        <dbReference type="Proteomes" id="UP001165090"/>
    </source>
</evidence>
<dbReference type="PANTHER" id="PTHR12358">
    <property type="entry name" value="SPHINGOSINE KINASE"/>
    <property type="match status" value="1"/>
</dbReference>
<evidence type="ECO:0000256" key="1">
    <source>
        <dbReference type="SAM" id="MobiDB-lite"/>
    </source>
</evidence>
<evidence type="ECO:0008006" key="6">
    <source>
        <dbReference type="Google" id="ProtNLM"/>
    </source>
</evidence>
<organism evidence="4 5">
    <name type="scientific">Volvox africanus</name>
    <dbReference type="NCBI Taxonomy" id="51714"/>
    <lineage>
        <taxon>Eukaryota</taxon>
        <taxon>Viridiplantae</taxon>
        <taxon>Chlorophyta</taxon>
        <taxon>core chlorophytes</taxon>
        <taxon>Chlorophyceae</taxon>
        <taxon>CS clade</taxon>
        <taxon>Chlamydomonadales</taxon>
        <taxon>Volvocaceae</taxon>
        <taxon>Volvox</taxon>
    </lineage>
</organism>
<feature type="domain" description="DAGKc" evidence="3">
    <location>
        <begin position="205"/>
        <end position="348"/>
    </location>
</feature>
<dbReference type="InterPro" id="IPR001849">
    <property type="entry name" value="PH_domain"/>
</dbReference>
<dbReference type="Gene3D" id="3.40.50.10330">
    <property type="entry name" value="Probable inorganic polyphosphate/atp-NAD kinase, domain 1"/>
    <property type="match status" value="1"/>
</dbReference>
<dbReference type="InterPro" id="IPR016064">
    <property type="entry name" value="NAD/diacylglycerol_kinase_sf"/>
</dbReference>
<accession>A0ABQ5SN29</accession>
<feature type="region of interest" description="Disordered" evidence="1">
    <location>
        <begin position="49"/>
        <end position="73"/>
    </location>
</feature>
<dbReference type="SMART" id="SM00046">
    <property type="entry name" value="DAGKc"/>
    <property type="match status" value="1"/>
</dbReference>
<dbReference type="Pfam" id="PF19280">
    <property type="entry name" value="CERK_C"/>
    <property type="match status" value="1"/>
</dbReference>
<dbReference type="Pfam" id="PF00781">
    <property type="entry name" value="DAGK_cat"/>
    <property type="match status" value="1"/>
</dbReference>
<dbReference type="SUPFAM" id="SSF111331">
    <property type="entry name" value="NAD kinase/diacylglycerol kinase-like"/>
    <property type="match status" value="1"/>
</dbReference>
<proteinExistence type="predicted"/>
<dbReference type="InterPro" id="IPR045363">
    <property type="entry name" value="CERK_C"/>
</dbReference>
<feature type="compositionally biased region" description="Gly residues" evidence="1">
    <location>
        <begin position="448"/>
        <end position="458"/>
    </location>
</feature>
<keyword evidence="5" id="KW-1185">Reference proteome</keyword>
<dbReference type="PANTHER" id="PTHR12358:SF54">
    <property type="entry name" value="SPHINGOSINE KINASE RELATED PROTEIN"/>
    <property type="match status" value="1"/>
</dbReference>
<protein>
    <recommendedName>
        <fullName evidence="6">DAGKc domain-containing protein</fullName>
    </recommendedName>
</protein>
<dbReference type="InterPro" id="IPR017438">
    <property type="entry name" value="ATP-NAD_kinase_N"/>
</dbReference>
<gene>
    <name evidence="4" type="ORF">VaNZ11_015451</name>
</gene>
<reference evidence="4 5" key="1">
    <citation type="journal article" date="2023" name="IScience">
        <title>Expanded male sex-determining region conserved during the evolution of homothallism in the green alga Volvox.</title>
        <authorList>
            <person name="Yamamoto K."/>
            <person name="Matsuzaki R."/>
            <person name="Mahakham W."/>
            <person name="Heman W."/>
            <person name="Sekimoto H."/>
            <person name="Kawachi M."/>
            <person name="Minakuchi Y."/>
            <person name="Toyoda A."/>
            <person name="Nozaki H."/>
        </authorList>
    </citation>
    <scope>NUCLEOTIDE SEQUENCE [LARGE SCALE GENOMIC DNA]</scope>
    <source>
        <strain evidence="4 5">NIES-4468</strain>
    </source>
</reference>
<dbReference type="PROSITE" id="PS50146">
    <property type="entry name" value="DAGK"/>
    <property type="match status" value="1"/>
</dbReference>
<dbReference type="InterPro" id="IPR001206">
    <property type="entry name" value="Diacylglycerol_kinase_cat_dom"/>
</dbReference>
<sequence>MPRQQRCHKRQGSDCDVQAPWIDTANLTSTDQPIVSPIAATVSSVCSTRTGKANEQQRTTVSRENSQSPSNIGLVSVLGTDDGTLSLKEAILGFRGTKVKVKFTRTHITWKPINPVGGCCVDRRSLARAAAFDEILSAVLPKSDCCPRLGCTVREYSFVIYTFSRKGPRCPNTWRLEEYVLSTTTPEVAKDWVNAINQRVRDIRDRPRNLLVFINPYAGTRLARLTWERHALPVFQRAGIAVNAVETTKQDHARDMLELMKSEDLAGYQGVVAVGGDGLFQEVVSGLLARRARGDTAAFKIRVGHVPAGSTDAVAYTLHGSRCATTAALHIALGDRLSLDSGRVDAADGSTRHFVCQAGYGFMGDVMRFSERLRFMGPTRYDVTGAVQYMRLASYRVKLSYREAPSTTADVQQLCTTQCEVCRMAGIRIQTPHPHRGGGGASPHAAGPTGGAGGAIGKVGGVSPRAAGTVPAGAINNNSAVTLFRSSPTPPASAPASFIVPADSAPSSGSLGPLPSGGASGVTVPGIPVWEAYGGHDGDGGGGTAGTGTGASGTLFRTSNTPPPGPAPASTVPALASGVALASTGLLAGERQSLGQAQQSAPQSSDVADIAIGAMACTPDSTSKHIAMGSVFATAAATATAAAVGGPHASEEGWIKAEGEYVSVMCIVTPCRSDKSKRGIIPNGHLSDGRMYLVLVSKCSHFDFLRFLLRLSTRGLVDRCLPFVRVIPITALKLAPLPGGHQLGGCLSDPEASESAWNVDGELLIHNDVDISISRGALEVFARGLETAAGN</sequence>
<name>A0ABQ5SN29_9CHLO</name>
<evidence type="ECO:0000259" key="3">
    <source>
        <dbReference type="PROSITE" id="PS50146"/>
    </source>
</evidence>
<comment type="caution">
    <text evidence="4">The sequence shown here is derived from an EMBL/GenBank/DDBJ whole genome shotgun (WGS) entry which is preliminary data.</text>
</comment>
<dbReference type="EMBL" id="BSDZ01000094">
    <property type="protein sequence ID" value="GLI70536.1"/>
    <property type="molecule type" value="Genomic_DNA"/>
</dbReference>
<feature type="region of interest" description="Disordered" evidence="1">
    <location>
        <begin position="432"/>
        <end position="458"/>
    </location>
</feature>
<evidence type="ECO:0000313" key="4">
    <source>
        <dbReference type="EMBL" id="GLI70536.1"/>
    </source>
</evidence>
<dbReference type="InterPro" id="IPR050187">
    <property type="entry name" value="Lipid_Phosphate_FormReg"/>
</dbReference>
<dbReference type="Proteomes" id="UP001165090">
    <property type="component" value="Unassembled WGS sequence"/>
</dbReference>
<evidence type="ECO:0000259" key="2">
    <source>
        <dbReference type="PROSITE" id="PS50003"/>
    </source>
</evidence>